<organism evidence="5 6">
    <name type="scientific">Cronartium quercuum f. sp. fusiforme G11</name>
    <dbReference type="NCBI Taxonomy" id="708437"/>
    <lineage>
        <taxon>Eukaryota</taxon>
        <taxon>Fungi</taxon>
        <taxon>Dikarya</taxon>
        <taxon>Basidiomycota</taxon>
        <taxon>Pucciniomycotina</taxon>
        <taxon>Pucciniomycetes</taxon>
        <taxon>Pucciniales</taxon>
        <taxon>Coleosporiaceae</taxon>
        <taxon>Cronartium</taxon>
    </lineage>
</organism>
<feature type="compositionally biased region" description="Polar residues" evidence="3">
    <location>
        <begin position="336"/>
        <end position="346"/>
    </location>
</feature>
<feature type="region of interest" description="Disordered" evidence="3">
    <location>
        <begin position="270"/>
        <end position="346"/>
    </location>
</feature>
<dbReference type="SUPFAM" id="SSF53098">
    <property type="entry name" value="Ribonuclease H-like"/>
    <property type="match status" value="1"/>
</dbReference>
<dbReference type="GO" id="GO:0003676">
    <property type="term" value="F:nucleic acid binding"/>
    <property type="evidence" value="ECO:0007669"/>
    <property type="project" value="InterPro"/>
</dbReference>
<proteinExistence type="predicted"/>
<comment type="caution">
    <text evidence="5">The sequence shown here is derived from an EMBL/GenBank/DDBJ whole genome shotgun (WGS) entry which is preliminary data.</text>
</comment>
<dbReference type="GO" id="GO:0008408">
    <property type="term" value="F:3'-5' exonuclease activity"/>
    <property type="evidence" value="ECO:0007669"/>
    <property type="project" value="InterPro"/>
</dbReference>
<feature type="domain" description="3'-5' exonuclease" evidence="4">
    <location>
        <begin position="77"/>
        <end position="247"/>
    </location>
</feature>
<evidence type="ECO:0000256" key="3">
    <source>
        <dbReference type="SAM" id="MobiDB-lite"/>
    </source>
</evidence>
<evidence type="ECO:0000256" key="2">
    <source>
        <dbReference type="ARBA" id="ARBA00022801"/>
    </source>
</evidence>
<keyword evidence="1" id="KW-0540">Nuclease</keyword>
<dbReference type="GO" id="GO:0006139">
    <property type="term" value="P:nucleobase-containing compound metabolic process"/>
    <property type="evidence" value="ECO:0007669"/>
    <property type="project" value="InterPro"/>
</dbReference>
<dbReference type="OrthoDB" id="1920326at2759"/>
<dbReference type="PANTHER" id="PTHR13620:SF104">
    <property type="entry name" value="EXONUCLEASE 3'-5' DOMAIN-CONTAINING PROTEIN 2"/>
    <property type="match status" value="1"/>
</dbReference>
<keyword evidence="2" id="KW-0378">Hydrolase</keyword>
<dbReference type="EMBL" id="MU167285">
    <property type="protein sequence ID" value="KAG0144954.1"/>
    <property type="molecule type" value="Genomic_DNA"/>
</dbReference>
<evidence type="ECO:0000313" key="5">
    <source>
        <dbReference type="EMBL" id="KAG0144954.1"/>
    </source>
</evidence>
<dbReference type="InterPro" id="IPR036397">
    <property type="entry name" value="RNaseH_sf"/>
</dbReference>
<dbReference type="GO" id="GO:0005634">
    <property type="term" value="C:nucleus"/>
    <property type="evidence" value="ECO:0007669"/>
    <property type="project" value="TreeGrafter"/>
</dbReference>
<keyword evidence="6" id="KW-1185">Reference proteome</keyword>
<dbReference type="Gene3D" id="3.30.420.10">
    <property type="entry name" value="Ribonuclease H-like superfamily/Ribonuclease H"/>
    <property type="match status" value="1"/>
</dbReference>
<evidence type="ECO:0000259" key="4">
    <source>
        <dbReference type="Pfam" id="PF01612"/>
    </source>
</evidence>
<dbReference type="InterPro" id="IPR012337">
    <property type="entry name" value="RNaseH-like_sf"/>
</dbReference>
<accession>A0A9P6TAT2</accession>
<gene>
    <name evidence="5" type="ORF">CROQUDRAFT_659252</name>
</gene>
<reference evidence="5" key="1">
    <citation type="submission" date="2013-11" db="EMBL/GenBank/DDBJ databases">
        <title>Genome sequence of the fusiform rust pathogen reveals effectors for host alternation and coevolution with pine.</title>
        <authorList>
            <consortium name="DOE Joint Genome Institute"/>
            <person name="Smith K."/>
            <person name="Pendleton A."/>
            <person name="Kubisiak T."/>
            <person name="Anderson C."/>
            <person name="Salamov A."/>
            <person name="Aerts A."/>
            <person name="Riley R."/>
            <person name="Clum A."/>
            <person name="Lindquist E."/>
            <person name="Ence D."/>
            <person name="Campbell M."/>
            <person name="Kronenberg Z."/>
            <person name="Feau N."/>
            <person name="Dhillon B."/>
            <person name="Hamelin R."/>
            <person name="Burleigh J."/>
            <person name="Smith J."/>
            <person name="Yandell M."/>
            <person name="Nelson C."/>
            <person name="Grigoriev I."/>
            <person name="Davis J."/>
        </authorList>
    </citation>
    <scope>NUCLEOTIDE SEQUENCE</scope>
    <source>
        <strain evidence="5">G11</strain>
    </source>
</reference>
<dbReference type="Pfam" id="PF01612">
    <property type="entry name" value="DNA_pol_A_exo1"/>
    <property type="match status" value="1"/>
</dbReference>
<dbReference type="Proteomes" id="UP000886653">
    <property type="component" value="Unassembled WGS sequence"/>
</dbReference>
<protein>
    <recommendedName>
        <fullName evidence="4">3'-5' exonuclease domain-containing protein</fullName>
    </recommendedName>
</protein>
<evidence type="ECO:0000256" key="1">
    <source>
        <dbReference type="ARBA" id="ARBA00022722"/>
    </source>
</evidence>
<dbReference type="GO" id="GO:0005737">
    <property type="term" value="C:cytoplasm"/>
    <property type="evidence" value="ECO:0007669"/>
    <property type="project" value="TreeGrafter"/>
</dbReference>
<dbReference type="CDD" id="cd06141">
    <property type="entry name" value="WRN_exo"/>
    <property type="match status" value="1"/>
</dbReference>
<dbReference type="PANTHER" id="PTHR13620">
    <property type="entry name" value="3-5 EXONUCLEASE"/>
    <property type="match status" value="1"/>
</dbReference>
<sequence>MSSKGDIAGSVSEQTQLSTFRIHDPEWPSHKFITFPSWDEEPTEERLEELLDEVIADCVYLEKISTQDRVPNGTYLRAIAFDMEWAHDWSRRCARKTSVIQLSGQSKTLIIQLIPFDPDRWRQAILPQCLADLIMSGSIIKMGVGIVSDDQKLDQDIWVDSHGEIVKLQNYLEINDLVKKFDPDAAQEIGKQIYSLQRLVARYLNQHLPKPKKLTLSNWESSVLSPSQAEYAFLDVLAVIRIFYRLMANPSPEGHLGTILPLLQKLPPPPSDAPFADAEKTRKSKPHKKARVKITLPTSHQTDRVSSGMASGSSAPHRPQRSPTPNNQPKWPAQDMPSTLTANDWW</sequence>
<name>A0A9P6TAT2_9BASI</name>
<feature type="compositionally biased region" description="Polar residues" evidence="3">
    <location>
        <begin position="296"/>
        <end position="314"/>
    </location>
</feature>
<evidence type="ECO:0000313" key="6">
    <source>
        <dbReference type="Proteomes" id="UP000886653"/>
    </source>
</evidence>
<feature type="compositionally biased region" description="Basic residues" evidence="3">
    <location>
        <begin position="282"/>
        <end position="292"/>
    </location>
</feature>
<dbReference type="InterPro" id="IPR051132">
    <property type="entry name" value="3-5_Exonuclease_domain"/>
</dbReference>
<dbReference type="AlphaFoldDB" id="A0A9P6TAT2"/>
<dbReference type="InterPro" id="IPR002562">
    <property type="entry name" value="3'-5'_exonuclease_dom"/>
</dbReference>